<dbReference type="AlphaFoldDB" id="A0A3S1A4R9"/>
<gene>
    <name evidence="1" type="ORF">EJP67_20360</name>
</gene>
<organism evidence="1 2">
    <name type="scientific">Variovorax guangxiensis</name>
    <dbReference type="NCBI Taxonomy" id="1775474"/>
    <lineage>
        <taxon>Bacteria</taxon>
        <taxon>Pseudomonadati</taxon>
        <taxon>Pseudomonadota</taxon>
        <taxon>Betaproteobacteria</taxon>
        <taxon>Burkholderiales</taxon>
        <taxon>Comamonadaceae</taxon>
        <taxon>Variovorax</taxon>
    </lineage>
</organism>
<dbReference type="EMBL" id="RXFT01000008">
    <property type="protein sequence ID" value="RUR69413.1"/>
    <property type="molecule type" value="Genomic_DNA"/>
</dbReference>
<accession>A0A3S1A4R9</accession>
<reference evidence="1 2" key="1">
    <citation type="submission" date="2018-12" db="EMBL/GenBank/DDBJ databases">
        <title>The genome sequences of Variovorax guangxiensis DSM 27352.</title>
        <authorList>
            <person name="Gao J."/>
            <person name="Sun J."/>
        </authorList>
    </citation>
    <scope>NUCLEOTIDE SEQUENCE [LARGE SCALE GENOMIC DNA]</scope>
    <source>
        <strain evidence="1 2">DSM 27352</strain>
    </source>
</reference>
<dbReference type="RefSeq" id="WP_126023506.1">
    <property type="nucleotide sequence ID" value="NZ_RXFT01000008.1"/>
</dbReference>
<sequence length="81" mass="8598">MAPSASARSLFDFPFLFEDSGMKRFLELLVAFAALSLFAALSTAGPATPGGVKEIALVHGATMRPQAFQPRLAASSNLEKR</sequence>
<dbReference type="Proteomes" id="UP000281118">
    <property type="component" value="Unassembled WGS sequence"/>
</dbReference>
<evidence type="ECO:0000313" key="1">
    <source>
        <dbReference type="EMBL" id="RUR69413.1"/>
    </source>
</evidence>
<name>A0A3S1A4R9_9BURK</name>
<evidence type="ECO:0000313" key="2">
    <source>
        <dbReference type="Proteomes" id="UP000281118"/>
    </source>
</evidence>
<comment type="caution">
    <text evidence="1">The sequence shown here is derived from an EMBL/GenBank/DDBJ whole genome shotgun (WGS) entry which is preliminary data.</text>
</comment>
<proteinExistence type="predicted"/>
<protein>
    <submittedName>
        <fullName evidence="1">Uncharacterized protein</fullName>
    </submittedName>
</protein>